<dbReference type="Gene3D" id="2.60.34.10">
    <property type="entry name" value="Substrate Binding Domain Of DNAk, Chain A, domain 1"/>
    <property type="match status" value="1"/>
</dbReference>
<keyword evidence="7" id="KW-0175">Coiled coil</keyword>
<dbReference type="PRINTS" id="PR00301">
    <property type="entry name" value="HEATSHOCK70"/>
</dbReference>
<evidence type="ECO:0000256" key="3">
    <source>
        <dbReference type="ARBA" id="ARBA00022840"/>
    </source>
</evidence>
<dbReference type="GO" id="GO:0051082">
    <property type="term" value="F:unfolded protein binding"/>
    <property type="evidence" value="ECO:0007669"/>
    <property type="project" value="InterPro"/>
</dbReference>
<dbReference type="RefSeq" id="WP_108381080.1">
    <property type="nucleotide sequence ID" value="NZ_CP028858.1"/>
</dbReference>
<keyword evidence="2 5" id="KW-0547">Nucleotide-binding</keyword>
<comment type="similarity">
    <text evidence="1 5 6">Belongs to the heat shock protein 70 family.</text>
</comment>
<comment type="function">
    <text evidence="5">Acts as a chaperone.</text>
</comment>
<dbReference type="GO" id="GO:0140662">
    <property type="term" value="F:ATP-dependent protein folding chaperone"/>
    <property type="evidence" value="ECO:0007669"/>
    <property type="project" value="InterPro"/>
</dbReference>
<evidence type="ECO:0000313" key="9">
    <source>
        <dbReference type="EMBL" id="AWB26711.1"/>
    </source>
</evidence>
<feature type="compositionally biased region" description="Gly residues" evidence="8">
    <location>
        <begin position="585"/>
        <end position="620"/>
    </location>
</feature>
<dbReference type="AlphaFoldDB" id="A0A2R4WYV3"/>
<dbReference type="CDD" id="cd10234">
    <property type="entry name" value="ASKHA_NBD_HSP70_DnaK-like"/>
    <property type="match status" value="1"/>
</dbReference>
<dbReference type="Gene3D" id="3.30.420.40">
    <property type="match status" value="2"/>
</dbReference>
<dbReference type="FunFam" id="3.90.640.10:FF:000003">
    <property type="entry name" value="Molecular chaperone DnaK"/>
    <property type="match status" value="1"/>
</dbReference>
<keyword evidence="4 5" id="KW-0143">Chaperone</keyword>
<dbReference type="PROSITE" id="PS00329">
    <property type="entry name" value="HSP70_2"/>
    <property type="match status" value="1"/>
</dbReference>
<evidence type="ECO:0000256" key="4">
    <source>
        <dbReference type="ARBA" id="ARBA00023186"/>
    </source>
</evidence>
<evidence type="ECO:0000256" key="7">
    <source>
        <dbReference type="SAM" id="Coils"/>
    </source>
</evidence>
<evidence type="ECO:0000313" key="10">
    <source>
        <dbReference type="Proteomes" id="UP000244727"/>
    </source>
</evidence>
<dbReference type="Proteomes" id="UP000244727">
    <property type="component" value="Chromosome"/>
</dbReference>
<dbReference type="GO" id="GO:0005524">
    <property type="term" value="F:ATP binding"/>
    <property type="evidence" value="ECO:0007669"/>
    <property type="project" value="UniProtKB-UniRule"/>
</dbReference>
<dbReference type="Pfam" id="PF00012">
    <property type="entry name" value="HSP70"/>
    <property type="match status" value="1"/>
</dbReference>
<dbReference type="HAMAP" id="MF_00332">
    <property type="entry name" value="DnaK"/>
    <property type="match status" value="1"/>
</dbReference>
<organism evidence="9 10">
    <name type="scientific">Halococcoides cellulosivorans</name>
    <dbReference type="NCBI Taxonomy" id="1679096"/>
    <lineage>
        <taxon>Archaea</taxon>
        <taxon>Methanobacteriati</taxon>
        <taxon>Methanobacteriota</taxon>
        <taxon>Stenosarchaea group</taxon>
        <taxon>Halobacteria</taxon>
        <taxon>Halobacteriales</taxon>
        <taxon>Haloarculaceae</taxon>
        <taxon>Halococcoides</taxon>
    </lineage>
</organism>
<reference evidence="9 10" key="1">
    <citation type="submission" date="2018-04" db="EMBL/GenBank/DDBJ databases">
        <title>Halococcoides cellulosivorans gen. nov., sp. nov., an extremely halophilic cellulose-utilizing haloarchaeon from hypersaline lakes.</title>
        <authorList>
            <person name="Sorokin D.Y."/>
            <person name="Toshchakov S.V."/>
            <person name="Samarov N.I."/>
            <person name="Korzhenkov A."/>
            <person name="Kublanov I.V."/>
        </authorList>
    </citation>
    <scope>NUCLEOTIDE SEQUENCE [LARGE SCALE GENOMIC DNA]</scope>
    <source>
        <strain evidence="9 10">HArcel1</strain>
    </source>
</reference>
<feature type="region of interest" description="Disordered" evidence="8">
    <location>
        <begin position="577"/>
        <end position="654"/>
    </location>
</feature>
<evidence type="ECO:0000256" key="6">
    <source>
        <dbReference type="RuleBase" id="RU003322"/>
    </source>
</evidence>
<keyword evidence="3 5" id="KW-0067">ATP-binding</keyword>
<dbReference type="InterPro" id="IPR029047">
    <property type="entry name" value="HSP70_peptide-bd_sf"/>
</dbReference>
<feature type="coiled-coil region" evidence="7">
    <location>
        <begin position="225"/>
        <end position="252"/>
    </location>
</feature>
<accession>A0A2R4WYV3</accession>
<evidence type="ECO:0000256" key="1">
    <source>
        <dbReference type="ARBA" id="ARBA00007381"/>
    </source>
</evidence>
<feature type="region of interest" description="Disordered" evidence="8">
    <location>
        <begin position="491"/>
        <end position="513"/>
    </location>
</feature>
<feature type="compositionally biased region" description="Basic and acidic residues" evidence="8">
    <location>
        <begin position="498"/>
        <end position="513"/>
    </location>
</feature>
<dbReference type="PROSITE" id="PS00297">
    <property type="entry name" value="HSP70_1"/>
    <property type="match status" value="1"/>
</dbReference>
<protein>
    <recommendedName>
        <fullName evidence="5">Chaperone protein DnaK</fullName>
    </recommendedName>
    <alternativeName>
        <fullName evidence="5">HSP70</fullName>
    </alternativeName>
    <alternativeName>
        <fullName evidence="5">Heat shock 70 kDa protein</fullName>
    </alternativeName>
    <alternativeName>
        <fullName evidence="5">Heat shock protein 70</fullName>
    </alternativeName>
</protein>
<dbReference type="InterPro" id="IPR013126">
    <property type="entry name" value="Hsp_70_fam"/>
</dbReference>
<dbReference type="FunFam" id="2.60.34.10:FF:000014">
    <property type="entry name" value="Chaperone protein DnaK HSP70"/>
    <property type="match status" value="1"/>
</dbReference>
<dbReference type="PANTHER" id="PTHR19375">
    <property type="entry name" value="HEAT SHOCK PROTEIN 70KDA"/>
    <property type="match status" value="1"/>
</dbReference>
<gene>
    <name evidence="5" type="primary">dnaK</name>
    <name evidence="9" type="ORF">HARCEL1_02770</name>
</gene>
<dbReference type="FunFam" id="3.30.420.40:FF:000071">
    <property type="entry name" value="Molecular chaperone DnaK"/>
    <property type="match status" value="1"/>
</dbReference>
<dbReference type="PROSITE" id="PS01036">
    <property type="entry name" value="HSP70_3"/>
    <property type="match status" value="1"/>
</dbReference>
<proteinExistence type="inferred from homology"/>
<name>A0A2R4WYV3_9EURY</name>
<dbReference type="NCBIfam" id="TIGR02350">
    <property type="entry name" value="prok_dnaK"/>
    <property type="match status" value="1"/>
</dbReference>
<dbReference type="InterPro" id="IPR029048">
    <property type="entry name" value="HSP70_C_sf"/>
</dbReference>
<dbReference type="GeneID" id="36511395"/>
<feature type="compositionally biased region" description="Acidic residues" evidence="8">
    <location>
        <begin position="626"/>
        <end position="654"/>
    </location>
</feature>
<dbReference type="KEGG" id="harc:HARCEL1_02770"/>
<dbReference type="InterPro" id="IPR018181">
    <property type="entry name" value="Heat_shock_70_CS"/>
</dbReference>
<dbReference type="EMBL" id="CP028858">
    <property type="protein sequence ID" value="AWB26711.1"/>
    <property type="molecule type" value="Genomic_DNA"/>
</dbReference>
<dbReference type="SUPFAM" id="SSF100920">
    <property type="entry name" value="Heat shock protein 70kD (HSP70), peptide-binding domain"/>
    <property type="match status" value="1"/>
</dbReference>
<keyword evidence="10" id="KW-1185">Reference proteome</keyword>
<dbReference type="InterPro" id="IPR043129">
    <property type="entry name" value="ATPase_NBD"/>
</dbReference>
<dbReference type="SUPFAM" id="SSF53067">
    <property type="entry name" value="Actin-like ATPase domain"/>
    <property type="match status" value="2"/>
</dbReference>
<dbReference type="NCBIfam" id="NF001413">
    <property type="entry name" value="PRK00290.1"/>
    <property type="match status" value="1"/>
</dbReference>
<evidence type="ECO:0000256" key="8">
    <source>
        <dbReference type="SAM" id="MobiDB-lite"/>
    </source>
</evidence>
<sequence length="654" mass="69380">MATETILGIDLGTTNSAVAIMEGGDPEIIVNGEGDRTTPSVVAFDDGEQLVGKPAKNQAIKNPEETVGSIKRHMGEDDYTVDLDGEEYTPEQVSAMILQKIKRDAEEYLGEDVEKAVITVPAYFNDRQRQATKDAGEIAGFEVERIVNEPTAASMAYGLDDDSDQTVLVYDLGGGTFDVSILDLGGGVYEVVATNGDNDLGGDDWDEAIIDWLLERAREEHGIDLSDDREAMQRLTEAAEEAKIELSSRKETTINLPYITATDDGPVHLEEDLTRATFEGMTEDLIERTVGPTEQALDDAGYSDSDIDEVILVGGSTRMPQVQQKVEELVGQDPQKNVNPDEAVALGAAIQAGVLAGDVEDIVLLDVTPLSLGVEVKGGLFERLIDKNTTIPTEESKVFTTAAANQTSVQIRVFQGEREIAEENELLGAFMLQGIPPAPAGTPQIEVTFSIDEDGIVNVSAKDQGSGTSEEITIEGGVGLSDDEIEQMQEEAEEHAEEDQKRRERIEARNEAEASIRRAETLLEENEDAIDEALESDIEAEIEAVEAVLDDEDATTADYEEATEDLTEALQEIGKQIHQQAADAGGAGAGAGPGGAAGPGGMGGAGPGATAGPGGAGPGGASEAAEQGEEYVEADFEDVDVEGDDDGETEADGE</sequence>
<evidence type="ECO:0000256" key="2">
    <source>
        <dbReference type="ARBA" id="ARBA00022741"/>
    </source>
</evidence>
<dbReference type="InterPro" id="IPR012725">
    <property type="entry name" value="Chaperone_DnaK"/>
</dbReference>
<dbReference type="Gene3D" id="3.90.640.10">
    <property type="entry name" value="Actin, Chain A, domain 4"/>
    <property type="match status" value="1"/>
</dbReference>
<evidence type="ECO:0000256" key="5">
    <source>
        <dbReference type="HAMAP-Rule" id="MF_00332"/>
    </source>
</evidence>
<dbReference type="Gene3D" id="1.20.1270.10">
    <property type="match status" value="1"/>
</dbReference>